<protein>
    <recommendedName>
        <fullName evidence="4">F-box domain-containing protein</fullName>
    </recommendedName>
</protein>
<evidence type="ECO:0008006" key="4">
    <source>
        <dbReference type="Google" id="ProtNLM"/>
    </source>
</evidence>
<dbReference type="EMBL" id="ML996102">
    <property type="protein sequence ID" value="KAF2739870.1"/>
    <property type="molecule type" value="Genomic_DNA"/>
</dbReference>
<keyword evidence="3" id="KW-1185">Reference proteome</keyword>
<reference evidence="2" key="1">
    <citation type="journal article" date="2020" name="Stud. Mycol.">
        <title>101 Dothideomycetes genomes: a test case for predicting lifestyles and emergence of pathogens.</title>
        <authorList>
            <person name="Haridas S."/>
            <person name="Albert R."/>
            <person name="Binder M."/>
            <person name="Bloem J."/>
            <person name="Labutti K."/>
            <person name="Salamov A."/>
            <person name="Andreopoulos B."/>
            <person name="Baker S."/>
            <person name="Barry K."/>
            <person name="Bills G."/>
            <person name="Bluhm B."/>
            <person name="Cannon C."/>
            <person name="Castanera R."/>
            <person name="Culley D."/>
            <person name="Daum C."/>
            <person name="Ezra D."/>
            <person name="Gonzalez J."/>
            <person name="Henrissat B."/>
            <person name="Kuo A."/>
            <person name="Liang C."/>
            <person name="Lipzen A."/>
            <person name="Lutzoni F."/>
            <person name="Magnuson J."/>
            <person name="Mondo S."/>
            <person name="Nolan M."/>
            <person name="Ohm R."/>
            <person name="Pangilinan J."/>
            <person name="Park H.-J."/>
            <person name="Ramirez L."/>
            <person name="Alfaro M."/>
            <person name="Sun H."/>
            <person name="Tritt A."/>
            <person name="Yoshinaga Y."/>
            <person name="Zwiers L.-H."/>
            <person name="Turgeon B."/>
            <person name="Goodwin S."/>
            <person name="Spatafora J."/>
            <person name="Crous P."/>
            <person name="Grigoriev I."/>
        </authorList>
    </citation>
    <scope>NUCLEOTIDE SEQUENCE</scope>
    <source>
        <strain evidence="2">CBS 125425</strain>
    </source>
</reference>
<dbReference type="AlphaFoldDB" id="A0A9P4R9T7"/>
<proteinExistence type="predicted"/>
<evidence type="ECO:0000313" key="2">
    <source>
        <dbReference type="EMBL" id="KAF2739870.1"/>
    </source>
</evidence>
<accession>A0A9P4R9T7</accession>
<gene>
    <name evidence="2" type="ORF">EJ04DRAFT_483284</name>
</gene>
<organism evidence="2 3">
    <name type="scientific">Polyplosphaeria fusca</name>
    <dbReference type="NCBI Taxonomy" id="682080"/>
    <lineage>
        <taxon>Eukaryota</taxon>
        <taxon>Fungi</taxon>
        <taxon>Dikarya</taxon>
        <taxon>Ascomycota</taxon>
        <taxon>Pezizomycotina</taxon>
        <taxon>Dothideomycetes</taxon>
        <taxon>Pleosporomycetidae</taxon>
        <taxon>Pleosporales</taxon>
        <taxon>Tetraplosphaeriaceae</taxon>
        <taxon>Polyplosphaeria</taxon>
    </lineage>
</organism>
<feature type="signal peptide" evidence="1">
    <location>
        <begin position="1"/>
        <end position="21"/>
    </location>
</feature>
<dbReference type="Proteomes" id="UP000799444">
    <property type="component" value="Unassembled WGS sequence"/>
</dbReference>
<evidence type="ECO:0000313" key="3">
    <source>
        <dbReference type="Proteomes" id="UP000799444"/>
    </source>
</evidence>
<name>A0A9P4R9T7_9PLEO</name>
<feature type="chain" id="PRO_5040149087" description="F-box domain-containing protein" evidence="1">
    <location>
        <begin position="22"/>
        <end position="478"/>
    </location>
</feature>
<evidence type="ECO:0000256" key="1">
    <source>
        <dbReference type="SAM" id="SignalP"/>
    </source>
</evidence>
<sequence length="478" mass="55287">MAKLVDLPLELLVLLYLCLDSIDDVHHLARACQATYRAIQMGKTYVTVMRSVIRTSPAHRFDIQLCRLLVLHRQIAAHLANGGAPLPPTQLPPPGSTMTYQNLNDWERHLLWSVADKAYLADRESYEAVLNDERVYDILARWQGVRELQHVWLSKETGKEDHLSVSFTGQAEQLAHAFERVQQTANEDGESRYSNAVRYASFNDAQVGRFYAATTRIWIMNEIRWVLAHLSYPQRLCRYHTMLVELCMNRLQEQTKTPLLDHLDMLSMYSFLYQHLLPLHLPALADQCSSKLPLTYSSDVNNNPRRAASFLQLCLLAGQTYLQPPDLIELAIRNKRSHRAPFPSPHPSQSTLDHIQPSRILPFPPGLNLLPSLAPQFYLLTTIGLQHVHIMQRSSVTQIRLNPITPSDPQAHLWAIPDFLEDYLEKRAIGQFDTHADHSKQDISNVWTKNWEEIRWSIWWWADSDDKARAKMERWREE</sequence>
<keyword evidence="1" id="KW-0732">Signal</keyword>
<dbReference type="OrthoDB" id="5384804at2759"/>
<comment type="caution">
    <text evidence="2">The sequence shown here is derived from an EMBL/GenBank/DDBJ whole genome shotgun (WGS) entry which is preliminary data.</text>
</comment>